<gene>
    <name evidence="2" type="ORF">IBJ83_00570</name>
</gene>
<dbReference type="InterPro" id="IPR051044">
    <property type="entry name" value="MAG_DAG_Lipase"/>
</dbReference>
<evidence type="ECO:0000313" key="3">
    <source>
        <dbReference type="Proteomes" id="UP000823123"/>
    </source>
</evidence>
<evidence type="ECO:0000259" key="1">
    <source>
        <dbReference type="Pfam" id="PF12146"/>
    </source>
</evidence>
<comment type="caution">
    <text evidence="2">The sequence shown here is derived from an EMBL/GenBank/DDBJ whole genome shotgun (WGS) entry which is preliminary data.</text>
</comment>
<organism evidence="2 3">
    <name type="scientific">Parvimonas parva</name>
    <dbReference type="NCBI Taxonomy" id="2769485"/>
    <lineage>
        <taxon>Bacteria</taxon>
        <taxon>Bacillati</taxon>
        <taxon>Bacillota</taxon>
        <taxon>Tissierellia</taxon>
        <taxon>Tissierellales</taxon>
        <taxon>Peptoniphilaceae</taxon>
        <taxon>Parvimonas</taxon>
    </lineage>
</organism>
<dbReference type="PANTHER" id="PTHR11614">
    <property type="entry name" value="PHOSPHOLIPASE-RELATED"/>
    <property type="match status" value="1"/>
</dbReference>
<dbReference type="Gene3D" id="3.40.50.1820">
    <property type="entry name" value="alpha/beta hydrolase"/>
    <property type="match status" value="1"/>
</dbReference>
<keyword evidence="3" id="KW-1185">Reference proteome</keyword>
<evidence type="ECO:0000313" key="2">
    <source>
        <dbReference type="EMBL" id="MBK1467816.1"/>
    </source>
</evidence>
<name>A0ABS1C6U4_9FIRM</name>
<dbReference type="InterPro" id="IPR022742">
    <property type="entry name" value="Hydrolase_4"/>
</dbReference>
<feature type="domain" description="Serine aminopeptidase S33" evidence="1">
    <location>
        <begin position="26"/>
        <end position="290"/>
    </location>
</feature>
<accession>A0ABS1C6U4</accession>
<reference evidence="2 3" key="1">
    <citation type="submission" date="2020-09" db="EMBL/GenBank/DDBJ databases">
        <title>Parvimonas S3374 sp. nov.</title>
        <authorList>
            <person name="Buhl M."/>
        </authorList>
    </citation>
    <scope>NUCLEOTIDE SEQUENCE [LARGE SCALE GENOMIC DNA]</scope>
    <source>
        <strain evidence="2 3">S3374</strain>
    </source>
</reference>
<dbReference type="Proteomes" id="UP000823123">
    <property type="component" value="Unassembled WGS sequence"/>
</dbReference>
<dbReference type="GO" id="GO:0016787">
    <property type="term" value="F:hydrolase activity"/>
    <property type="evidence" value="ECO:0007669"/>
    <property type="project" value="UniProtKB-KW"/>
</dbReference>
<dbReference type="RefSeq" id="WP_201274928.1">
    <property type="nucleotide sequence ID" value="NZ_JACVDA010000001.1"/>
</dbReference>
<proteinExistence type="predicted"/>
<dbReference type="SUPFAM" id="SSF53474">
    <property type="entry name" value="alpha/beta-Hydrolases"/>
    <property type="match status" value="1"/>
</dbReference>
<protein>
    <submittedName>
        <fullName evidence="2">Alpha/beta hydrolase</fullName>
    </submittedName>
</protein>
<keyword evidence="2" id="KW-0378">Hydrolase</keyword>
<dbReference type="InterPro" id="IPR029058">
    <property type="entry name" value="AB_hydrolase_fold"/>
</dbReference>
<dbReference type="EMBL" id="JACVDA010000001">
    <property type="protein sequence ID" value="MBK1467816.1"/>
    <property type="molecule type" value="Genomic_DNA"/>
</dbReference>
<sequence length="306" mass="35463">MKEFYIYSSIDEKRLHCVDFAENLKNPKMILQLCHGMAEHIKRYKDFALFLEKQGIKTFGMDNRGHGESVEYDEIQGHIADEKGNIKLVEDVYALNKYIKNEFPGRQIVIFGHSMGSIIVRNFLNEYSNQVDGAIICGTTGIYGMKHRMAMLLARMFSSKGATKKSEFVNKLAFKGYNSKIKDKNTDFDWLSRDEKVVEDYILDKNCGFLCTNKFYLDLMTLIKEISDKNNVQKVRKDLPILFISGKADPVGEYGKGVLKSYRMYKELGIKNVKLKLYAKMRHEILNEIDKEKVYIDICKFLESIN</sequence>
<dbReference type="Pfam" id="PF12146">
    <property type="entry name" value="Hydrolase_4"/>
    <property type="match status" value="1"/>
</dbReference>